<dbReference type="EMBL" id="LR797277">
    <property type="protein sequence ID" value="CAB4198951.1"/>
    <property type="molecule type" value="Genomic_DNA"/>
</dbReference>
<protein>
    <submittedName>
        <fullName evidence="5">Ssb Single-stranded DNA-binding protein</fullName>
    </submittedName>
</protein>
<dbReference type="InterPro" id="IPR000424">
    <property type="entry name" value="Primosome_PriB/ssb"/>
</dbReference>
<reference evidence="5" key="1">
    <citation type="submission" date="2020-05" db="EMBL/GenBank/DDBJ databases">
        <authorList>
            <person name="Chiriac C."/>
            <person name="Salcher M."/>
            <person name="Ghai R."/>
            <person name="Kavagutti S V."/>
        </authorList>
    </citation>
    <scope>NUCLEOTIDE SEQUENCE</scope>
</reference>
<dbReference type="GO" id="GO:0006260">
    <property type="term" value="P:DNA replication"/>
    <property type="evidence" value="ECO:0007669"/>
    <property type="project" value="InterPro"/>
</dbReference>
<name>A0A6J5RYR6_9CAUD</name>
<dbReference type="NCBIfam" id="TIGR00621">
    <property type="entry name" value="ssb"/>
    <property type="match status" value="1"/>
</dbReference>
<sequence length="130" mass="14618">MNNITIIGNLGQDPELQFIPSGKAKVKFSIADTRKVGEETETTWHRCIAWGQMAENIASLFSKGNRVIVTGRYKVDEYKTKTGEKKSQMEVLVDDCGQSIRFDLPSTDRPMFSKNNDSAPQSTLLDEEPF</sequence>
<organism evidence="5">
    <name type="scientific">uncultured Caudovirales phage</name>
    <dbReference type="NCBI Taxonomy" id="2100421"/>
    <lineage>
        <taxon>Viruses</taxon>
        <taxon>Duplodnaviria</taxon>
        <taxon>Heunggongvirae</taxon>
        <taxon>Uroviricota</taxon>
        <taxon>Caudoviricetes</taxon>
        <taxon>Peduoviridae</taxon>
        <taxon>Maltschvirus</taxon>
        <taxon>Maltschvirus maltsch</taxon>
    </lineage>
</organism>
<dbReference type="PROSITE" id="PS50935">
    <property type="entry name" value="SSB"/>
    <property type="match status" value="1"/>
</dbReference>
<dbReference type="HAMAP" id="MF_00984">
    <property type="entry name" value="SSB"/>
    <property type="match status" value="1"/>
</dbReference>
<proteinExistence type="inferred from homology"/>
<evidence type="ECO:0000256" key="1">
    <source>
        <dbReference type="ARBA" id="ARBA00023125"/>
    </source>
</evidence>
<gene>
    <name evidence="4" type="ORF">UFOVP1083_49</name>
    <name evidence="5" type="ORF">UFOVP1327_4</name>
</gene>
<dbReference type="GO" id="GO:0003697">
    <property type="term" value="F:single-stranded DNA binding"/>
    <property type="evidence" value="ECO:0007669"/>
    <property type="project" value="InterPro"/>
</dbReference>
<feature type="region of interest" description="Disordered" evidence="3">
    <location>
        <begin position="104"/>
        <end position="130"/>
    </location>
</feature>
<evidence type="ECO:0000313" key="5">
    <source>
        <dbReference type="EMBL" id="CAB4198951.1"/>
    </source>
</evidence>
<accession>A0A6J5RYR6</accession>
<dbReference type="SUPFAM" id="SSF50249">
    <property type="entry name" value="Nucleic acid-binding proteins"/>
    <property type="match status" value="1"/>
</dbReference>
<evidence type="ECO:0000256" key="3">
    <source>
        <dbReference type="SAM" id="MobiDB-lite"/>
    </source>
</evidence>
<dbReference type="InterPro" id="IPR012340">
    <property type="entry name" value="NA-bd_OB-fold"/>
</dbReference>
<dbReference type="GO" id="GO:0009295">
    <property type="term" value="C:nucleoid"/>
    <property type="evidence" value="ECO:0007669"/>
    <property type="project" value="TreeGrafter"/>
</dbReference>
<dbReference type="Pfam" id="PF00436">
    <property type="entry name" value="SSB"/>
    <property type="match status" value="1"/>
</dbReference>
<dbReference type="CDD" id="cd04496">
    <property type="entry name" value="SSB_OBF"/>
    <property type="match status" value="1"/>
</dbReference>
<dbReference type="PANTHER" id="PTHR10302:SF27">
    <property type="entry name" value="SINGLE-STRANDED DNA-BINDING PROTEIN"/>
    <property type="match status" value="1"/>
</dbReference>
<dbReference type="InterPro" id="IPR011344">
    <property type="entry name" value="ssDNA-bd"/>
</dbReference>
<feature type="compositionally biased region" description="Polar residues" evidence="3">
    <location>
        <begin position="113"/>
        <end position="124"/>
    </location>
</feature>
<keyword evidence="1 2" id="KW-0238">DNA-binding</keyword>
<evidence type="ECO:0000313" key="4">
    <source>
        <dbReference type="EMBL" id="CAB4183342.1"/>
    </source>
</evidence>
<dbReference type="Gene3D" id="2.40.50.140">
    <property type="entry name" value="Nucleic acid-binding proteins"/>
    <property type="match status" value="1"/>
</dbReference>
<evidence type="ECO:0000256" key="2">
    <source>
        <dbReference type="PROSITE-ProRule" id="PRU00252"/>
    </source>
</evidence>
<dbReference type="PANTHER" id="PTHR10302">
    <property type="entry name" value="SINGLE-STRANDED DNA-BINDING PROTEIN"/>
    <property type="match status" value="1"/>
</dbReference>
<dbReference type="EMBL" id="LR797036">
    <property type="protein sequence ID" value="CAB4183342.1"/>
    <property type="molecule type" value="Genomic_DNA"/>
</dbReference>